<accession>A0ABR1Y9A1</accession>
<evidence type="ECO:0000256" key="1">
    <source>
        <dbReference type="SAM" id="MobiDB-lite"/>
    </source>
</evidence>
<dbReference type="Proteomes" id="UP001492380">
    <property type="component" value="Unassembled WGS sequence"/>
</dbReference>
<feature type="compositionally biased region" description="Polar residues" evidence="1">
    <location>
        <begin position="27"/>
        <end position="42"/>
    </location>
</feature>
<keyword evidence="4" id="KW-1185">Reference proteome</keyword>
<dbReference type="InterPro" id="IPR010730">
    <property type="entry name" value="HET"/>
</dbReference>
<evidence type="ECO:0000313" key="3">
    <source>
        <dbReference type="EMBL" id="KAK8223228.1"/>
    </source>
</evidence>
<dbReference type="Pfam" id="PF06985">
    <property type="entry name" value="HET"/>
    <property type="match status" value="1"/>
</dbReference>
<comment type="caution">
    <text evidence="3">The sequence shown here is derived from an EMBL/GenBank/DDBJ whole genome shotgun (WGS) entry which is preliminary data.</text>
</comment>
<sequence>MPDLFQHKPLEQPDKQIRLFFLEENPEPTSCDPSSSKSPTTTEQKRCISGRVQNFSLEDHPEYVALSYTWGDAKDTGQIVVDGALFEVTANLLAVLEVLVGLEELRGRPLWIDAICINQNDKDEKNSQVPLMGSIYSRATEVFAWIGPEADGSADVLGALDEYGDCWLKLREQLGDDLKKLKEAWVQKIVNDDIDALERVIGPSFQGPTSQTLKLFERPWWHRVWVIQEVTLARAASVMCGTRFFSWKNIMETVHFMRDVQSETLSRGPWSGMKALYSPIEHFVVLWDKCGREQLSAQAEFQEGSGDSRRPSEAFRVPELSLEEILEYLVSLAKGTFEASDEKDRVYAFLAFLSPKDRALLDVDYSENTKFSDVMKTITQIMFQRHGPRILSLRQSLSPESQALPLWFLDWTRVQKDLVMYDPTYPSESAAAGRGSWRPQTCQTKGHPTQLPLDGIQISSVKKLALFDIDVSLNKNPRKTEAENKAEIKSLSCWFEMMLGLLKSFPDNSPSRGACKSASNANLCLATTAGDQIYRWTGPKNEVYESVPETGGFFERRLQVTYRPFEAKYWRATGPEISDLFIGDESKISKGFRLRWSLYNRFEVLMGERVPDEVVESDDELFSRVEDARRSAGHNLDRRILRSATELTEYATESFVWEYWRRIRLNGHKGFVTSDGRAGLGPRAMKTDDLVVIFEGCEFPFVVRPRCEEKKEYELVGACYVDGIMMGEAMEENPVFEQMFLV</sequence>
<gene>
    <name evidence="3" type="ORF">HDK90DRAFT_114978</name>
</gene>
<dbReference type="PANTHER" id="PTHR24148">
    <property type="entry name" value="ANKYRIN REPEAT DOMAIN-CONTAINING PROTEIN 39 HOMOLOG-RELATED"/>
    <property type="match status" value="1"/>
</dbReference>
<protein>
    <submittedName>
        <fullName evidence="3">Heterokaryon incompatibility protein-domain-containing protein</fullName>
    </submittedName>
</protein>
<feature type="domain" description="Heterokaryon incompatibility" evidence="2">
    <location>
        <begin position="63"/>
        <end position="229"/>
    </location>
</feature>
<reference evidence="3 4" key="1">
    <citation type="submission" date="2024-04" db="EMBL/GenBank/DDBJ databases">
        <title>Phyllosticta paracitricarpa is synonymous to the EU quarantine fungus P. citricarpa based on phylogenomic analyses.</title>
        <authorList>
            <consortium name="Lawrence Berkeley National Laboratory"/>
            <person name="Van Ingen-Buijs V.A."/>
            <person name="Van Westerhoven A.C."/>
            <person name="Haridas S."/>
            <person name="Skiadas P."/>
            <person name="Martin F."/>
            <person name="Groenewald J.Z."/>
            <person name="Crous P.W."/>
            <person name="Seidl M.F."/>
        </authorList>
    </citation>
    <scope>NUCLEOTIDE SEQUENCE [LARGE SCALE GENOMIC DNA]</scope>
    <source>
        <strain evidence="3 4">CBS 123374</strain>
    </source>
</reference>
<organism evidence="3 4">
    <name type="scientific">Phyllosticta capitalensis</name>
    <dbReference type="NCBI Taxonomy" id="121624"/>
    <lineage>
        <taxon>Eukaryota</taxon>
        <taxon>Fungi</taxon>
        <taxon>Dikarya</taxon>
        <taxon>Ascomycota</taxon>
        <taxon>Pezizomycotina</taxon>
        <taxon>Dothideomycetes</taxon>
        <taxon>Dothideomycetes incertae sedis</taxon>
        <taxon>Botryosphaeriales</taxon>
        <taxon>Phyllostictaceae</taxon>
        <taxon>Phyllosticta</taxon>
    </lineage>
</organism>
<proteinExistence type="predicted"/>
<dbReference type="EMBL" id="JBBWRZ010000014">
    <property type="protein sequence ID" value="KAK8223228.1"/>
    <property type="molecule type" value="Genomic_DNA"/>
</dbReference>
<dbReference type="PANTHER" id="PTHR24148:SF73">
    <property type="entry name" value="HET DOMAIN PROTEIN (AFU_ORTHOLOGUE AFUA_8G01020)"/>
    <property type="match status" value="1"/>
</dbReference>
<dbReference type="InterPro" id="IPR052895">
    <property type="entry name" value="HetReg/Transcr_Mod"/>
</dbReference>
<feature type="region of interest" description="Disordered" evidence="1">
    <location>
        <begin position="25"/>
        <end position="45"/>
    </location>
</feature>
<evidence type="ECO:0000313" key="4">
    <source>
        <dbReference type="Proteomes" id="UP001492380"/>
    </source>
</evidence>
<name>A0ABR1Y9A1_9PEZI</name>
<evidence type="ECO:0000259" key="2">
    <source>
        <dbReference type="Pfam" id="PF06985"/>
    </source>
</evidence>
<dbReference type="Pfam" id="PF26639">
    <property type="entry name" value="Het-6_barrel"/>
    <property type="match status" value="1"/>
</dbReference>